<feature type="region of interest" description="Disordered" evidence="1">
    <location>
        <begin position="206"/>
        <end position="313"/>
    </location>
</feature>
<accession>A0A4S9LAV9</accession>
<name>A0A4S9LAV9_AURPU</name>
<dbReference type="Proteomes" id="UP000306584">
    <property type="component" value="Unassembled WGS sequence"/>
</dbReference>
<evidence type="ECO:0000313" key="4">
    <source>
        <dbReference type="Proteomes" id="UP000306584"/>
    </source>
</evidence>
<protein>
    <submittedName>
        <fullName evidence="3">Uncharacterized protein</fullName>
    </submittedName>
</protein>
<proteinExistence type="predicted"/>
<feature type="compositionally biased region" description="Polar residues" evidence="1">
    <location>
        <begin position="230"/>
        <end position="243"/>
    </location>
</feature>
<evidence type="ECO:0000313" key="3">
    <source>
        <dbReference type="EMBL" id="THY26049.1"/>
    </source>
</evidence>
<feature type="region of interest" description="Disordered" evidence="1">
    <location>
        <begin position="179"/>
        <end position="198"/>
    </location>
</feature>
<keyword evidence="2" id="KW-0472">Membrane</keyword>
<feature type="compositionally biased region" description="Polar residues" evidence="1">
    <location>
        <begin position="274"/>
        <end position="292"/>
    </location>
</feature>
<reference evidence="3 4" key="1">
    <citation type="submission" date="2018-10" db="EMBL/GenBank/DDBJ databases">
        <title>Fifty Aureobasidium pullulans genomes reveal a recombining polyextremotolerant generalist.</title>
        <authorList>
            <person name="Gostincar C."/>
            <person name="Turk M."/>
            <person name="Zajc J."/>
            <person name="Gunde-Cimerman N."/>
        </authorList>
    </citation>
    <scope>NUCLEOTIDE SEQUENCE [LARGE SCALE GENOMIC DNA]</scope>
    <source>
        <strain evidence="3 4">EXF-6604</strain>
    </source>
</reference>
<keyword evidence="2" id="KW-0812">Transmembrane</keyword>
<feature type="transmembrane region" description="Helical" evidence="2">
    <location>
        <begin position="118"/>
        <end position="137"/>
    </location>
</feature>
<dbReference type="EMBL" id="QZBD01000155">
    <property type="protein sequence ID" value="THY26049.1"/>
    <property type="molecule type" value="Genomic_DNA"/>
</dbReference>
<evidence type="ECO:0000256" key="2">
    <source>
        <dbReference type="SAM" id="Phobius"/>
    </source>
</evidence>
<gene>
    <name evidence="3" type="ORF">D6D01_04609</name>
</gene>
<comment type="caution">
    <text evidence="3">The sequence shown here is derived from an EMBL/GenBank/DDBJ whole genome shotgun (WGS) entry which is preliminary data.</text>
</comment>
<sequence length="313" mass="34167">MWQSLPTIPDCKAPPAIEHSSTSEFSAPPNSSPFKPSITESRSTYYFFHERRRPLAVTALDLDTHTHRLVYVMATTSSAWAPVTSDAYSTPTANSVPDSSYTSSQSDDRSFGDLYQNYFAFVAVVIVIALVGGCVFYRRKKRIIYRASVSRQLALSRDIEDQGLRGNRGWGWGALSRDYSSGPTPRGQPLSARAGIGLAPWRRRREEEGLNEAGEAPPAYKPAPDDNDTVLETGQSAPQNDATTPAVPRPTLGREHTGLKPPDYTEAVVAPVRGSSSMTVPTSSAANPITTTDEADPERGDLPGYIAHTHERR</sequence>
<feature type="region of interest" description="Disordered" evidence="1">
    <location>
        <begin position="1"/>
        <end position="36"/>
    </location>
</feature>
<feature type="compositionally biased region" description="Polar residues" evidence="1">
    <location>
        <begin position="19"/>
        <end position="36"/>
    </location>
</feature>
<evidence type="ECO:0000256" key="1">
    <source>
        <dbReference type="SAM" id="MobiDB-lite"/>
    </source>
</evidence>
<keyword evidence="2" id="KW-1133">Transmembrane helix</keyword>
<organism evidence="3 4">
    <name type="scientific">Aureobasidium pullulans</name>
    <name type="common">Black yeast</name>
    <name type="synonym">Pullularia pullulans</name>
    <dbReference type="NCBI Taxonomy" id="5580"/>
    <lineage>
        <taxon>Eukaryota</taxon>
        <taxon>Fungi</taxon>
        <taxon>Dikarya</taxon>
        <taxon>Ascomycota</taxon>
        <taxon>Pezizomycotina</taxon>
        <taxon>Dothideomycetes</taxon>
        <taxon>Dothideomycetidae</taxon>
        <taxon>Dothideales</taxon>
        <taxon>Saccotheciaceae</taxon>
        <taxon>Aureobasidium</taxon>
    </lineage>
</organism>
<dbReference type="AlphaFoldDB" id="A0A4S9LAV9"/>